<proteinExistence type="predicted"/>
<dbReference type="GO" id="GO:0007264">
    <property type="term" value="P:small GTPase-mediated signal transduction"/>
    <property type="evidence" value="ECO:0007669"/>
    <property type="project" value="InterPro"/>
</dbReference>
<dbReference type="Proteomes" id="UP000023152">
    <property type="component" value="Unassembled WGS sequence"/>
</dbReference>
<reference evidence="3 4" key="1">
    <citation type="journal article" date="2013" name="Curr. Biol.">
        <title>The Genome of the Foraminiferan Reticulomyxa filosa.</title>
        <authorList>
            <person name="Glockner G."/>
            <person name="Hulsmann N."/>
            <person name="Schleicher M."/>
            <person name="Noegel A.A."/>
            <person name="Eichinger L."/>
            <person name="Gallinger C."/>
            <person name="Pawlowski J."/>
            <person name="Sierra R."/>
            <person name="Euteneuer U."/>
            <person name="Pillet L."/>
            <person name="Moustafa A."/>
            <person name="Platzer M."/>
            <person name="Groth M."/>
            <person name="Szafranski K."/>
            <person name="Schliwa M."/>
        </authorList>
    </citation>
    <scope>NUCLEOTIDE SEQUENCE [LARGE SCALE GENOMIC DNA]</scope>
</reference>
<dbReference type="SUPFAM" id="SSF48366">
    <property type="entry name" value="Ras GEF"/>
    <property type="match status" value="1"/>
</dbReference>
<evidence type="ECO:0000313" key="3">
    <source>
        <dbReference type="EMBL" id="ETO25551.1"/>
    </source>
</evidence>
<evidence type="ECO:0000313" key="4">
    <source>
        <dbReference type="Proteomes" id="UP000023152"/>
    </source>
</evidence>
<evidence type="ECO:0000256" key="1">
    <source>
        <dbReference type="PROSITE-ProRule" id="PRU00168"/>
    </source>
</evidence>
<protein>
    <recommendedName>
        <fullName evidence="2">Ras-GEF domain-containing protein</fullName>
    </recommendedName>
</protein>
<accession>X6NHR6</accession>
<feature type="non-terminal residue" evidence="3">
    <location>
        <position position="1"/>
    </location>
</feature>
<evidence type="ECO:0000259" key="2">
    <source>
        <dbReference type="PROSITE" id="PS50009"/>
    </source>
</evidence>
<comment type="caution">
    <text evidence="3">The sequence shown here is derived from an EMBL/GenBank/DDBJ whole genome shotgun (WGS) entry which is preliminary data.</text>
</comment>
<dbReference type="Gene3D" id="1.10.840.10">
    <property type="entry name" value="Ras guanine-nucleotide exchange factors catalytic domain"/>
    <property type="match status" value="1"/>
</dbReference>
<dbReference type="InterPro" id="IPR023578">
    <property type="entry name" value="Ras_GEF_dom_sf"/>
</dbReference>
<feature type="domain" description="Ras-GEF" evidence="2">
    <location>
        <begin position="1"/>
        <end position="115"/>
    </location>
</feature>
<dbReference type="AlphaFoldDB" id="X6NHR6"/>
<name>X6NHR6_RETFI</name>
<dbReference type="InterPro" id="IPR001895">
    <property type="entry name" value="RASGEF_cat_dom"/>
</dbReference>
<dbReference type="InterPro" id="IPR036964">
    <property type="entry name" value="RASGEF_cat_dom_sf"/>
</dbReference>
<keyword evidence="1" id="KW-0344">Guanine-nucleotide releasing factor</keyword>
<dbReference type="PROSITE" id="PS50009">
    <property type="entry name" value="RASGEF_CAT"/>
    <property type="match status" value="1"/>
</dbReference>
<dbReference type="GO" id="GO:0005085">
    <property type="term" value="F:guanyl-nucleotide exchange factor activity"/>
    <property type="evidence" value="ECO:0007669"/>
    <property type="project" value="UniProtKB-KW"/>
</dbReference>
<gene>
    <name evidence="3" type="ORF">RFI_11584</name>
</gene>
<organism evidence="3 4">
    <name type="scientific">Reticulomyxa filosa</name>
    <dbReference type="NCBI Taxonomy" id="46433"/>
    <lineage>
        <taxon>Eukaryota</taxon>
        <taxon>Sar</taxon>
        <taxon>Rhizaria</taxon>
        <taxon>Retaria</taxon>
        <taxon>Foraminifera</taxon>
        <taxon>Monothalamids</taxon>
        <taxon>Reticulomyxidae</taxon>
        <taxon>Reticulomyxa</taxon>
    </lineage>
</organism>
<dbReference type="EMBL" id="ASPP01008435">
    <property type="protein sequence ID" value="ETO25551.1"/>
    <property type="molecule type" value="Genomic_DNA"/>
</dbReference>
<keyword evidence="4" id="KW-1185">Reference proteome</keyword>
<sequence length="127" mass="15216">KLPRSSRKDWDEINEFFDWRMTKLKRLQEQSFSPAVPHIGLYLHVLFNIDEGKEDTSTETGGVNYVKMMMLNHQIERLMQFQHGKYEITEMPQIQKLLYDDFATQYKMSESQINQLADIVRNTERKK</sequence>